<evidence type="ECO:0000256" key="5">
    <source>
        <dbReference type="ARBA" id="ARBA00023015"/>
    </source>
</evidence>
<protein>
    <submittedName>
        <fullName evidence="10">3294_t:CDS:1</fullName>
    </submittedName>
</protein>
<keyword evidence="6" id="KW-0804">Transcription</keyword>
<feature type="non-terminal residue" evidence="10">
    <location>
        <position position="1"/>
    </location>
</feature>
<keyword evidence="2" id="KW-0479">Metal-binding</keyword>
<keyword evidence="11" id="KW-1185">Reference proteome</keyword>
<evidence type="ECO:0000256" key="1">
    <source>
        <dbReference type="ARBA" id="ARBA00004123"/>
    </source>
</evidence>
<dbReference type="InterPro" id="IPR007560">
    <property type="entry name" value="Restrct_endonuc_IV_Mrr"/>
</dbReference>
<evidence type="ECO:0000313" key="11">
    <source>
        <dbReference type="Proteomes" id="UP000789901"/>
    </source>
</evidence>
<feature type="non-terminal residue" evidence="10">
    <location>
        <position position="214"/>
    </location>
</feature>
<dbReference type="SMART" id="SM00614">
    <property type="entry name" value="ZnF_BED"/>
    <property type="match status" value="1"/>
</dbReference>
<keyword evidence="7" id="KW-0539">Nucleus</keyword>
<dbReference type="Pfam" id="PF04471">
    <property type="entry name" value="Mrr_cat"/>
    <property type="match status" value="1"/>
</dbReference>
<dbReference type="SUPFAM" id="SSF52980">
    <property type="entry name" value="Restriction endonuclease-like"/>
    <property type="match status" value="1"/>
</dbReference>
<sequence length="214" mass="24567">LSGPYGDGGIDIFGNFEGYLILVQCKNYTDAKVSVDDIRKFEGVMSRAETSKFNILLTNVSSMKPDIINYFFKKLNNAFDYSEEHIIDEIICDSSQVESVVSNKSSLRARSFVWKYFKKKKNGSFAKCNFCHPKKLIKCADGSTSSLRRHLTIHKGKVPELINKELNISVVDLLKNQQSINNCPHEPFDLKTFKTLVKRWIVKHNYPFNIIEDE</sequence>
<dbReference type="Gene3D" id="3.40.1350.10">
    <property type="match status" value="1"/>
</dbReference>
<comment type="subcellular location">
    <subcellularLocation>
        <location evidence="1">Nucleus</location>
    </subcellularLocation>
</comment>
<dbReference type="EMBL" id="CAJVQB010071644">
    <property type="protein sequence ID" value="CAG8843215.1"/>
    <property type="molecule type" value="Genomic_DNA"/>
</dbReference>
<keyword evidence="5" id="KW-0805">Transcription regulation</keyword>
<organism evidence="10 11">
    <name type="scientific">Gigaspora margarita</name>
    <dbReference type="NCBI Taxonomy" id="4874"/>
    <lineage>
        <taxon>Eukaryota</taxon>
        <taxon>Fungi</taxon>
        <taxon>Fungi incertae sedis</taxon>
        <taxon>Mucoromycota</taxon>
        <taxon>Glomeromycotina</taxon>
        <taxon>Glomeromycetes</taxon>
        <taxon>Diversisporales</taxon>
        <taxon>Gigasporaceae</taxon>
        <taxon>Gigaspora</taxon>
    </lineage>
</organism>
<dbReference type="InterPro" id="IPR003656">
    <property type="entry name" value="Znf_BED"/>
</dbReference>
<proteinExistence type="predicted"/>
<feature type="domain" description="BED-type" evidence="9">
    <location>
        <begin position="108"/>
        <end position="161"/>
    </location>
</feature>
<evidence type="ECO:0000259" key="9">
    <source>
        <dbReference type="PROSITE" id="PS50808"/>
    </source>
</evidence>
<dbReference type="PANTHER" id="PTHR46481">
    <property type="entry name" value="ZINC FINGER BED DOMAIN-CONTAINING PROTEIN 4"/>
    <property type="match status" value="1"/>
</dbReference>
<dbReference type="SUPFAM" id="SSF57667">
    <property type="entry name" value="beta-beta-alpha zinc fingers"/>
    <property type="match status" value="1"/>
</dbReference>
<gene>
    <name evidence="10" type="ORF">GMARGA_LOCUS36423</name>
</gene>
<dbReference type="PROSITE" id="PS50808">
    <property type="entry name" value="ZF_BED"/>
    <property type="match status" value="1"/>
</dbReference>
<evidence type="ECO:0000256" key="6">
    <source>
        <dbReference type="ARBA" id="ARBA00023163"/>
    </source>
</evidence>
<reference evidence="10 11" key="1">
    <citation type="submission" date="2021-06" db="EMBL/GenBank/DDBJ databases">
        <authorList>
            <person name="Kallberg Y."/>
            <person name="Tangrot J."/>
            <person name="Rosling A."/>
        </authorList>
    </citation>
    <scope>NUCLEOTIDE SEQUENCE [LARGE SCALE GENOMIC DNA]</scope>
    <source>
        <strain evidence="10 11">120-4 pot B 10/14</strain>
    </source>
</reference>
<dbReference type="Pfam" id="PF02892">
    <property type="entry name" value="zf-BED"/>
    <property type="match status" value="1"/>
</dbReference>
<dbReference type="InterPro" id="IPR036236">
    <property type="entry name" value="Znf_C2H2_sf"/>
</dbReference>
<evidence type="ECO:0000313" key="10">
    <source>
        <dbReference type="EMBL" id="CAG8843215.1"/>
    </source>
</evidence>
<dbReference type="PANTHER" id="PTHR46481:SF10">
    <property type="entry name" value="ZINC FINGER BED DOMAIN-CONTAINING PROTEIN 39"/>
    <property type="match status" value="1"/>
</dbReference>
<keyword evidence="3 8" id="KW-0863">Zinc-finger</keyword>
<dbReference type="InterPro" id="IPR011856">
    <property type="entry name" value="tRNA_endonuc-like_dom_sf"/>
</dbReference>
<evidence type="ECO:0000256" key="2">
    <source>
        <dbReference type="ARBA" id="ARBA00022723"/>
    </source>
</evidence>
<evidence type="ECO:0000256" key="3">
    <source>
        <dbReference type="ARBA" id="ARBA00022771"/>
    </source>
</evidence>
<keyword evidence="4" id="KW-0862">Zinc</keyword>
<comment type="caution">
    <text evidence="10">The sequence shown here is derived from an EMBL/GenBank/DDBJ whole genome shotgun (WGS) entry which is preliminary data.</text>
</comment>
<dbReference type="Proteomes" id="UP000789901">
    <property type="component" value="Unassembled WGS sequence"/>
</dbReference>
<dbReference type="InterPro" id="IPR052035">
    <property type="entry name" value="ZnF_BED_domain_contain"/>
</dbReference>
<accession>A0ABN7WY07</accession>
<evidence type="ECO:0000256" key="8">
    <source>
        <dbReference type="PROSITE-ProRule" id="PRU00027"/>
    </source>
</evidence>
<evidence type="ECO:0000256" key="7">
    <source>
        <dbReference type="ARBA" id="ARBA00023242"/>
    </source>
</evidence>
<dbReference type="InterPro" id="IPR011335">
    <property type="entry name" value="Restrct_endonuc-II-like"/>
</dbReference>
<name>A0ABN7WY07_GIGMA</name>
<evidence type="ECO:0000256" key="4">
    <source>
        <dbReference type="ARBA" id="ARBA00022833"/>
    </source>
</evidence>